<dbReference type="AlphaFoldDB" id="A0A1H5VWN1"/>
<dbReference type="OrthoDB" id="9028651at2"/>
<sequence length="303" mass="34802">MITLNSERGFEDVESWEEILQLPGFTIDLDPEKEELKEIIGRYMFKDKINCGLSVCHQPHGRGYIVTTKSGRVTNIGNICGKNHFGVKFDEFSKVFARALTDYQNRQTIASFLFQLERYLEEISKMRGEEKGTDWVYRTSRALAERNQGCPDILVREVGKMIRARDGSIRVPRLATEEEVKGMEVMAGKSLPRPQYLEEQTGNLSGIECLYHEHNIREILVLDVEPKLAELADFDVDAAPSSALRFWAKWCQELEEKLERVKTAVKAGRVLLTRENLAQLFKVIPDPKELTYFKKWLAQVVGK</sequence>
<dbReference type="RefSeq" id="WP_104001822.1">
    <property type="nucleotide sequence ID" value="NZ_FNVQ01000001.1"/>
</dbReference>
<keyword evidence="2" id="KW-1185">Reference proteome</keyword>
<dbReference type="Proteomes" id="UP000236745">
    <property type="component" value="Unassembled WGS sequence"/>
</dbReference>
<accession>A0A1H5VWN1</accession>
<evidence type="ECO:0000313" key="2">
    <source>
        <dbReference type="Proteomes" id="UP000236745"/>
    </source>
</evidence>
<name>A0A1H5VWN1_9GAMM</name>
<protein>
    <submittedName>
        <fullName evidence="1">Uncharacterized protein</fullName>
    </submittedName>
</protein>
<gene>
    <name evidence="1" type="ORF">SAMN05444390_101868</name>
</gene>
<dbReference type="EMBL" id="FNVQ01000001">
    <property type="protein sequence ID" value="SEF91695.1"/>
    <property type="molecule type" value="Genomic_DNA"/>
</dbReference>
<evidence type="ECO:0000313" key="1">
    <source>
        <dbReference type="EMBL" id="SEF91695.1"/>
    </source>
</evidence>
<proteinExistence type="predicted"/>
<organism evidence="1 2">
    <name type="scientific">Marinobacterium lutimaris</name>
    <dbReference type="NCBI Taxonomy" id="568106"/>
    <lineage>
        <taxon>Bacteria</taxon>
        <taxon>Pseudomonadati</taxon>
        <taxon>Pseudomonadota</taxon>
        <taxon>Gammaproteobacteria</taxon>
        <taxon>Oceanospirillales</taxon>
        <taxon>Oceanospirillaceae</taxon>
        <taxon>Marinobacterium</taxon>
    </lineage>
</organism>
<reference evidence="1 2" key="1">
    <citation type="submission" date="2016-10" db="EMBL/GenBank/DDBJ databases">
        <authorList>
            <person name="de Groot N.N."/>
        </authorList>
    </citation>
    <scope>NUCLEOTIDE SEQUENCE [LARGE SCALE GENOMIC DNA]</scope>
    <source>
        <strain evidence="1 2">DSM 22012</strain>
    </source>
</reference>